<feature type="region of interest" description="Disordered" evidence="6">
    <location>
        <begin position="1"/>
        <end position="29"/>
    </location>
</feature>
<comment type="function">
    <text evidence="5">Acylhydrolase that catalyzes the hydrolysis of phospholipids at the sn-1 position.</text>
</comment>
<dbReference type="Pfam" id="PF01764">
    <property type="entry name" value="Lipase_3"/>
    <property type="match status" value="1"/>
</dbReference>
<evidence type="ECO:0000313" key="9">
    <source>
        <dbReference type="Proteomes" id="UP001154282"/>
    </source>
</evidence>
<dbReference type="InterPro" id="IPR002921">
    <property type="entry name" value="Fungal_lipase-type"/>
</dbReference>
<dbReference type="AlphaFoldDB" id="A0AAV0N550"/>
<gene>
    <name evidence="8" type="ORF">LITE_LOCUS31704</name>
</gene>
<dbReference type="PANTHER" id="PTHR31828:SF20">
    <property type="entry name" value="PHOSPHOLIPASE A1"/>
    <property type="match status" value="1"/>
</dbReference>
<dbReference type="InterPro" id="IPR033556">
    <property type="entry name" value="PLA"/>
</dbReference>
<dbReference type="CDD" id="cd00519">
    <property type="entry name" value="Lipase_3"/>
    <property type="match status" value="1"/>
</dbReference>
<dbReference type="GO" id="GO:0008970">
    <property type="term" value="F:phospholipase A1 activity"/>
    <property type="evidence" value="ECO:0007669"/>
    <property type="project" value="UniProtKB-UniRule"/>
</dbReference>
<evidence type="ECO:0000259" key="7">
    <source>
        <dbReference type="Pfam" id="PF01764"/>
    </source>
</evidence>
<evidence type="ECO:0000256" key="2">
    <source>
        <dbReference type="ARBA" id="ARBA00022801"/>
    </source>
</evidence>
<reference evidence="8" key="1">
    <citation type="submission" date="2022-08" db="EMBL/GenBank/DDBJ databases">
        <authorList>
            <person name="Gutierrez-Valencia J."/>
        </authorList>
    </citation>
    <scope>NUCLEOTIDE SEQUENCE</scope>
</reference>
<dbReference type="PANTHER" id="PTHR31828">
    <property type="entry name" value="PHOSPHOLIPASE A1-IIGAMMA"/>
    <property type="match status" value="1"/>
</dbReference>
<comment type="similarity">
    <text evidence="1 5">Belongs to the AB hydrolase superfamily. Lipase family.</text>
</comment>
<evidence type="ECO:0000256" key="5">
    <source>
        <dbReference type="RuleBase" id="RU367093"/>
    </source>
</evidence>
<accession>A0AAV0N550</accession>
<dbReference type="GO" id="GO:0016042">
    <property type="term" value="P:lipid catabolic process"/>
    <property type="evidence" value="ECO:0007669"/>
    <property type="project" value="UniProtKB-UniRule"/>
</dbReference>
<keyword evidence="9" id="KW-1185">Reference proteome</keyword>
<evidence type="ECO:0000256" key="6">
    <source>
        <dbReference type="SAM" id="MobiDB-lite"/>
    </source>
</evidence>
<sequence length="312" mass="34952">MGCWTHSRPTHSTGKPCPRPTDSACTHRKTSSPNVFLQNANPYKYQITKFLYATSEFTLGDWIVAGQSAWLGYVAVSTEEGKSVLRRRFQDANFPAVPVGQVYGTTHNPKAHQGFFSVYAHKNPDSIYNKNIAREQETSITVVGHSLGASLATLNAADIVANNYHKPTGSTAGCLVTAFYNMFNALTDLRLLRIMNLPDPVPNLPPKLLGFFEVGNELQILVSSSYLKLFLNPHSLELYMHGVAGYNGIEPFKFVVQRDIALLNKEDDHLKEEYYVPPKWRSMRNKAMYQSDDGSWKLHDYLPPPPETVGLL</sequence>
<dbReference type="Gene3D" id="3.40.50.1820">
    <property type="entry name" value="alpha/beta hydrolase"/>
    <property type="match status" value="1"/>
</dbReference>
<evidence type="ECO:0000256" key="4">
    <source>
        <dbReference type="ARBA" id="ARBA00023098"/>
    </source>
</evidence>
<keyword evidence="4 5" id="KW-0443">Lipid metabolism</keyword>
<comment type="caution">
    <text evidence="8">The sequence shown here is derived from an EMBL/GenBank/DDBJ whole genome shotgun (WGS) entry which is preliminary data.</text>
</comment>
<dbReference type="Proteomes" id="UP001154282">
    <property type="component" value="Unassembled WGS sequence"/>
</dbReference>
<protein>
    <recommendedName>
        <fullName evidence="5">Phospholipase A1</fullName>
        <ecNumber evidence="5">3.1.1.-</ecNumber>
    </recommendedName>
</protein>
<organism evidence="8 9">
    <name type="scientific">Linum tenue</name>
    <dbReference type="NCBI Taxonomy" id="586396"/>
    <lineage>
        <taxon>Eukaryota</taxon>
        <taxon>Viridiplantae</taxon>
        <taxon>Streptophyta</taxon>
        <taxon>Embryophyta</taxon>
        <taxon>Tracheophyta</taxon>
        <taxon>Spermatophyta</taxon>
        <taxon>Magnoliopsida</taxon>
        <taxon>eudicotyledons</taxon>
        <taxon>Gunneridae</taxon>
        <taxon>Pentapetalae</taxon>
        <taxon>rosids</taxon>
        <taxon>fabids</taxon>
        <taxon>Malpighiales</taxon>
        <taxon>Linaceae</taxon>
        <taxon>Linum</taxon>
    </lineage>
</organism>
<evidence type="ECO:0000313" key="8">
    <source>
        <dbReference type="EMBL" id="CAI0453734.1"/>
    </source>
</evidence>
<dbReference type="EMBL" id="CAMGYJ010000008">
    <property type="protein sequence ID" value="CAI0453734.1"/>
    <property type="molecule type" value="Genomic_DNA"/>
</dbReference>
<evidence type="ECO:0000256" key="1">
    <source>
        <dbReference type="ARBA" id="ARBA00010701"/>
    </source>
</evidence>
<name>A0AAV0N550_9ROSI</name>
<keyword evidence="3 5" id="KW-0442">Lipid degradation</keyword>
<dbReference type="SUPFAM" id="SSF53474">
    <property type="entry name" value="alpha/beta-Hydrolases"/>
    <property type="match status" value="1"/>
</dbReference>
<evidence type="ECO:0000256" key="3">
    <source>
        <dbReference type="ARBA" id="ARBA00022963"/>
    </source>
</evidence>
<dbReference type="EC" id="3.1.1.-" evidence="5"/>
<keyword evidence="2 5" id="KW-0378">Hydrolase</keyword>
<feature type="domain" description="Fungal lipase-type" evidence="7">
    <location>
        <begin position="91"/>
        <end position="207"/>
    </location>
</feature>
<proteinExistence type="inferred from homology"/>
<dbReference type="InterPro" id="IPR029058">
    <property type="entry name" value="AB_hydrolase_fold"/>
</dbReference>